<protein>
    <submittedName>
        <fullName evidence="1">Uncharacterized protein</fullName>
    </submittedName>
</protein>
<organism evidence="1 2">
    <name type="scientific">Oryza meyeriana var. granulata</name>
    <dbReference type="NCBI Taxonomy" id="110450"/>
    <lineage>
        <taxon>Eukaryota</taxon>
        <taxon>Viridiplantae</taxon>
        <taxon>Streptophyta</taxon>
        <taxon>Embryophyta</taxon>
        <taxon>Tracheophyta</taxon>
        <taxon>Spermatophyta</taxon>
        <taxon>Magnoliopsida</taxon>
        <taxon>Liliopsida</taxon>
        <taxon>Poales</taxon>
        <taxon>Poaceae</taxon>
        <taxon>BOP clade</taxon>
        <taxon>Oryzoideae</taxon>
        <taxon>Oryzeae</taxon>
        <taxon>Oryzinae</taxon>
        <taxon>Oryza</taxon>
        <taxon>Oryza meyeriana</taxon>
    </lineage>
</organism>
<evidence type="ECO:0000313" key="1">
    <source>
        <dbReference type="EMBL" id="KAF0901155.1"/>
    </source>
</evidence>
<accession>A0A6G1CKH0</accession>
<keyword evidence="2" id="KW-1185">Reference proteome</keyword>
<name>A0A6G1CKH0_9ORYZ</name>
<dbReference type="Proteomes" id="UP000479710">
    <property type="component" value="Unassembled WGS sequence"/>
</dbReference>
<dbReference type="AlphaFoldDB" id="A0A6G1CKH0"/>
<comment type="caution">
    <text evidence="1">The sequence shown here is derived from an EMBL/GenBank/DDBJ whole genome shotgun (WGS) entry which is preliminary data.</text>
</comment>
<sequence>MDASPPPHIGLRRSFTNNRQNHRDYLTNHPRNKCLAHTIDRIDPTAAACPPQETPSLGMPAAGEDNESIAAALHVATNEERSSIAASLFCACGEENYELQFEQLHGRIRG</sequence>
<gene>
    <name evidence="1" type="ORF">E2562_038169</name>
</gene>
<dbReference type="EMBL" id="SPHZ02000009">
    <property type="protein sequence ID" value="KAF0901155.1"/>
    <property type="molecule type" value="Genomic_DNA"/>
</dbReference>
<reference evidence="1 2" key="1">
    <citation type="submission" date="2019-11" db="EMBL/GenBank/DDBJ databases">
        <title>Whole genome sequence of Oryza granulata.</title>
        <authorList>
            <person name="Li W."/>
        </authorList>
    </citation>
    <scope>NUCLEOTIDE SEQUENCE [LARGE SCALE GENOMIC DNA]</scope>
    <source>
        <strain evidence="2">cv. Menghai</strain>
        <tissue evidence="1">Leaf</tissue>
    </source>
</reference>
<proteinExistence type="predicted"/>
<evidence type="ECO:0000313" key="2">
    <source>
        <dbReference type="Proteomes" id="UP000479710"/>
    </source>
</evidence>